<dbReference type="RefSeq" id="WP_155701760.1">
    <property type="nucleotide sequence ID" value="NZ_CP034235.1"/>
</dbReference>
<dbReference type="PANTHER" id="PTHR32432">
    <property type="entry name" value="CELL DIVISION PROTEIN FTSA-RELATED"/>
    <property type="match status" value="1"/>
</dbReference>
<dbReference type="InterPro" id="IPR043129">
    <property type="entry name" value="ATPase_NBD"/>
</dbReference>
<dbReference type="AlphaFoldDB" id="A0A6B8RLF4"/>
<feature type="transmembrane region" description="Helical" evidence="1">
    <location>
        <begin position="326"/>
        <end position="350"/>
    </location>
</feature>
<dbReference type="Pfam" id="PF11104">
    <property type="entry name" value="PilM_2"/>
    <property type="match status" value="1"/>
</dbReference>
<dbReference type="SUPFAM" id="SSF53067">
    <property type="entry name" value="Actin-like ATPase domain"/>
    <property type="match status" value="1"/>
</dbReference>
<name>A0A6B8RLF4_9BACL</name>
<keyword evidence="1" id="KW-1133">Transmembrane helix</keyword>
<dbReference type="EMBL" id="CP034235">
    <property type="protein sequence ID" value="QGQ96687.1"/>
    <property type="molecule type" value="Genomic_DNA"/>
</dbReference>
<protein>
    <submittedName>
        <fullName evidence="2">Fimbrial protein</fullName>
    </submittedName>
</protein>
<proteinExistence type="predicted"/>
<dbReference type="PANTHER" id="PTHR32432:SF3">
    <property type="entry name" value="ETHANOLAMINE UTILIZATION PROTEIN EUTJ"/>
    <property type="match status" value="1"/>
</dbReference>
<evidence type="ECO:0000256" key="1">
    <source>
        <dbReference type="SAM" id="Phobius"/>
    </source>
</evidence>
<dbReference type="OrthoDB" id="2690797at2"/>
<dbReference type="KEGG" id="ppsc:EHS13_18280"/>
<dbReference type="InterPro" id="IPR050696">
    <property type="entry name" value="FtsA/MreB"/>
</dbReference>
<accession>A0A6B8RLF4</accession>
<evidence type="ECO:0000313" key="2">
    <source>
        <dbReference type="EMBL" id="QGQ96687.1"/>
    </source>
</evidence>
<dbReference type="Gene3D" id="3.30.1490.300">
    <property type="match status" value="1"/>
</dbReference>
<evidence type="ECO:0000313" key="3">
    <source>
        <dbReference type="Proteomes" id="UP000426246"/>
    </source>
</evidence>
<gene>
    <name evidence="2" type="ORF">EHS13_18280</name>
</gene>
<keyword evidence="1" id="KW-0812">Transmembrane</keyword>
<sequence>MFGIGSKRIGITLDQTGVRYVILKKKDKSWVVDINGFLPIQEGTIVEDQIVDVLSLNNQLKAWVKKEGLNGAIATISVPTSQIIIRRMNVSTINPKEVGQLVDLEVETTLHLPFEDPIYDYVKVGTDEVSTQLFIYAAPKKLINTYVKLMQDAGIKVNSAELSATALARAIALQQDESFSDTMLISMDEKLLEIYMFHDGYPIFMRDMSLEENDEDSIKGELSVEQVSEVTAEISRMLNFYQYSIYEGASRITRIILTGSTEGKQQLHNGLKQSLPDTMDIQTINFTSELGNKTVDEYRVAMGLALYENNESSISLIPRISREDQLFPLIISIMLIIWILGAGTLGYFYYNNLIDRNANDEILVTKNQQKTILESQFKTESNGPSGGQTNPEAAIAEIQANKQNVAAQLKEINDNLPPGALIRRISYTNLQITLTVNFNNIEDSSKYLFDLRASALVNTANLQSISESGNAIVINGQSSLNTPSENVANQYTGNFEVKFKNLKKE</sequence>
<dbReference type="Proteomes" id="UP000426246">
    <property type="component" value="Chromosome"/>
</dbReference>
<reference evidence="3" key="1">
    <citation type="submission" date="2018-11" db="EMBL/GenBank/DDBJ databases">
        <title>Complete genome sequence of Paenibacillus sp. ML311-T8.</title>
        <authorList>
            <person name="Nam Y.-D."/>
            <person name="Kang J."/>
            <person name="Chung W.-H."/>
            <person name="Park Y.S."/>
        </authorList>
    </citation>
    <scope>NUCLEOTIDE SEQUENCE [LARGE SCALE GENOMIC DNA]</scope>
    <source>
        <strain evidence="3">ML311-T8</strain>
    </source>
</reference>
<organism evidence="2 3">
    <name type="scientific">Paenibacillus psychroresistens</name>
    <dbReference type="NCBI Taxonomy" id="1778678"/>
    <lineage>
        <taxon>Bacteria</taxon>
        <taxon>Bacillati</taxon>
        <taxon>Bacillota</taxon>
        <taxon>Bacilli</taxon>
        <taxon>Bacillales</taxon>
        <taxon>Paenibacillaceae</taxon>
        <taxon>Paenibacillus</taxon>
    </lineage>
</organism>
<dbReference type="InterPro" id="IPR005883">
    <property type="entry name" value="PilM"/>
</dbReference>
<keyword evidence="3" id="KW-1185">Reference proteome</keyword>
<dbReference type="Gene3D" id="3.30.420.40">
    <property type="match status" value="2"/>
</dbReference>
<keyword evidence="1" id="KW-0472">Membrane</keyword>